<proteinExistence type="predicted"/>
<keyword evidence="4" id="KW-1185">Reference proteome</keyword>
<evidence type="ECO:0000313" key="3">
    <source>
        <dbReference type="EMBL" id="RUS32543.1"/>
    </source>
</evidence>
<dbReference type="EMBL" id="RBNJ01001984">
    <property type="protein sequence ID" value="RUS32543.1"/>
    <property type="molecule type" value="Genomic_DNA"/>
</dbReference>
<keyword evidence="1" id="KW-0175">Coiled coil</keyword>
<reference evidence="3 4" key="1">
    <citation type="journal article" date="2018" name="New Phytol.">
        <title>Phylogenomics of Endogonaceae and evolution of mycorrhizas within Mucoromycota.</title>
        <authorList>
            <person name="Chang Y."/>
            <person name="Desiro A."/>
            <person name="Na H."/>
            <person name="Sandor L."/>
            <person name="Lipzen A."/>
            <person name="Clum A."/>
            <person name="Barry K."/>
            <person name="Grigoriev I.V."/>
            <person name="Martin F.M."/>
            <person name="Stajich J.E."/>
            <person name="Smith M.E."/>
            <person name="Bonito G."/>
            <person name="Spatafora J.W."/>
        </authorList>
    </citation>
    <scope>NUCLEOTIDE SEQUENCE [LARGE SCALE GENOMIC DNA]</scope>
    <source>
        <strain evidence="3 4">AD002</strain>
    </source>
</reference>
<evidence type="ECO:0000313" key="4">
    <source>
        <dbReference type="Proteomes" id="UP000274822"/>
    </source>
</evidence>
<dbReference type="Proteomes" id="UP000274822">
    <property type="component" value="Unassembled WGS sequence"/>
</dbReference>
<feature type="region of interest" description="Disordered" evidence="2">
    <location>
        <begin position="1"/>
        <end position="24"/>
    </location>
</feature>
<gene>
    <name evidence="3" type="ORF">BC938DRAFT_475119</name>
</gene>
<protein>
    <submittedName>
        <fullName evidence="3">Uncharacterized protein</fullName>
    </submittedName>
</protein>
<organism evidence="3 4">
    <name type="scientific">Jimgerdemannia flammicorona</name>
    <dbReference type="NCBI Taxonomy" id="994334"/>
    <lineage>
        <taxon>Eukaryota</taxon>
        <taxon>Fungi</taxon>
        <taxon>Fungi incertae sedis</taxon>
        <taxon>Mucoromycota</taxon>
        <taxon>Mucoromycotina</taxon>
        <taxon>Endogonomycetes</taxon>
        <taxon>Endogonales</taxon>
        <taxon>Endogonaceae</taxon>
        <taxon>Jimgerdemannia</taxon>
    </lineage>
</organism>
<dbReference type="AlphaFoldDB" id="A0A433QRY6"/>
<feature type="compositionally biased region" description="Polar residues" evidence="2">
    <location>
        <begin position="1"/>
        <end position="23"/>
    </location>
</feature>
<evidence type="ECO:0000256" key="2">
    <source>
        <dbReference type="SAM" id="MobiDB-lite"/>
    </source>
</evidence>
<accession>A0A433QRY6</accession>
<name>A0A433QRY6_9FUNG</name>
<evidence type="ECO:0000256" key="1">
    <source>
        <dbReference type="SAM" id="Coils"/>
    </source>
</evidence>
<feature type="coiled-coil region" evidence="1">
    <location>
        <begin position="59"/>
        <end position="93"/>
    </location>
</feature>
<comment type="caution">
    <text evidence="3">The sequence shown here is derived from an EMBL/GenBank/DDBJ whole genome shotgun (WGS) entry which is preliminary data.</text>
</comment>
<sequence>MQPSTDQRSYSQVGESQKPVSEQVQDDAITAASISGERDGFVNHLIDIFNRYGVETERRQLLEHQYSEAQEEIEDLKRKNALLKEEMNKLRATVIGSDYEAWSIGAVLKIFESLRQQWLSLYLFGDSAKNGSLLTASMESVFRETQKLLKDQIKEVCEHMFDYEESPTNIQFITGVLQSNYKTVESDLRLRIRKRARKEKAHDDLKISFLEISNQDQFDALFDTMIKISGMLFLCDQKLTISHDFDRHDTTAYTIVITSADKQVICFPGIRSIDVNGRADWKSKVWVATRPRLAK</sequence>